<name>A0A9X9XHS9_9PROT</name>
<gene>
    <name evidence="1" type="ORF">GXW74_22455</name>
</gene>
<evidence type="ECO:0000313" key="2">
    <source>
        <dbReference type="Proteomes" id="UP001138709"/>
    </source>
</evidence>
<reference evidence="1" key="2">
    <citation type="journal article" date="2021" name="Syst. Appl. Microbiol.">
        <title>Roseomonas hellenica sp. nov., isolated from roots of wild-growing Alkanna tinctoria.</title>
        <authorList>
            <person name="Rat A."/>
            <person name="Naranjo H.D."/>
            <person name="Lebbe L."/>
            <person name="Cnockaert M."/>
            <person name="Krigas N."/>
            <person name="Grigoriadou K."/>
            <person name="Maloupa E."/>
            <person name="Willems A."/>
        </authorList>
    </citation>
    <scope>NUCLEOTIDE SEQUENCE</scope>
    <source>
        <strain evidence="1">LMG 31228</strain>
    </source>
</reference>
<evidence type="ECO:0000313" key="1">
    <source>
        <dbReference type="EMBL" id="MBR0683265.1"/>
    </source>
</evidence>
<keyword evidence="2" id="KW-1185">Reference proteome</keyword>
<dbReference type="InterPro" id="IPR045622">
    <property type="entry name" value="DUF6441"/>
</dbReference>
<sequence length="247" mass="26833">MRLAARIVGDLRQVLAAEVRAGERAAMTAIRAETEQVKQELRRQVTSSFGGNARGIANAWRSQVFPRSGQSLRPAGLVWTKVPNVIDAFERGALIRAKGGGKFLAIPTGFNAARGRRGRGEKGLRVTPAQMVASGQGFLRPFKSGRGLVWCLPLRQGEQTGRRRRTRLLAGGLAEIGTGNRKGREAWARGMLARGIVPMFLLLPQVKLAKRLDVKGAAERGLRRLPGRFVTAWGRTHASDESGRAAP</sequence>
<dbReference type="AlphaFoldDB" id="A0A9X9XHS9"/>
<comment type="caution">
    <text evidence="1">The sequence shown here is derived from an EMBL/GenBank/DDBJ whole genome shotgun (WGS) entry which is preliminary data.</text>
</comment>
<protein>
    <submittedName>
        <fullName evidence="1">Uncharacterized protein</fullName>
    </submittedName>
</protein>
<dbReference type="EMBL" id="JAAEDL010000029">
    <property type="protein sequence ID" value="MBR0683265.1"/>
    <property type="molecule type" value="Genomic_DNA"/>
</dbReference>
<accession>A0A9X9XHS9</accession>
<reference evidence="1" key="1">
    <citation type="submission" date="2020-01" db="EMBL/GenBank/DDBJ databases">
        <authorList>
            <person name="Rat A."/>
        </authorList>
    </citation>
    <scope>NUCLEOTIDE SEQUENCE</scope>
    <source>
        <strain evidence="1">LMG 31228</strain>
    </source>
</reference>
<proteinExistence type="predicted"/>
<organism evidence="1 2">
    <name type="scientific">Neoroseomonas eburnea</name>
    <dbReference type="NCBI Taxonomy" id="1346889"/>
    <lineage>
        <taxon>Bacteria</taxon>
        <taxon>Pseudomonadati</taxon>
        <taxon>Pseudomonadota</taxon>
        <taxon>Alphaproteobacteria</taxon>
        <taxon>Acetobacterales</taxon>
        <taxon>Acetobacteraceae</taxon>
        <taxon>Neoroseomonas</taxon>
    </lineage>
</organism>
<dbReference type="Proteomes" id="UP001138709">
    <property type="component" value="Unassembled WGS sequence"/>
</dbReference>
<dbReference type="RefSeq" id="WP_211848836.1">
    <property type="nucleotide sequence ID" value="NZ_JAAEDL010000029.1"/>
</dbReference>
<dbReference type="Pfam" id="PF20039">
    <property type="entry name" value="DUF6441"/>
    <property type="match status" value="1"/>
</dbReference>